<dbReference type="InterPro" id="IPR028299">
    <property type="entry name" value="ClpA/B_CS2"/>
</dbReference>
<dbReference type="GO" id="GO:0016887">
    <property type="term" value="F:ATP hydrolysis activity"/>
    <property type="evidence" value="ECO:0007669"/>
    <property type="project" value="InterPro"/>
</dbReference>
<dbReference type="AlphaFoldDB" id="A0A0E2PZS1"/>
<dbReference type="GO" id="GO:0006508">
    <property type="term" value="P:proteolysis"/>
    <property type="evidence" value="ECO:0007669"/>
    <property type="project" value="UniProtKB-KW"/>
</dbReference>
<dbReference type="RefSeq" id="WP_084829052.1">
    <property type="nucleotide sequence ID" value="NZ_CM002372.1"/>
</dbReference>
<dbReference type="InterPro" id="IPR019489">
    <property type="entry name" value="Clp_ATPase_C"/>
</dbReference>
<comment type="caution">
    <text evidence="8">The sequence shown here is derived from an EMBL/GenBank/DDBJ whole genome shotgun (WGS) entry which is preliminary data.</text>
</comment>
<dbReference type="InterPro" id="IPR001270">
    <property type="entry name" value="ClpA/B"/>
</dbReference>
<dbReference type="InterPro" id="IPR027417">
    <property type="entry name" value="P-loop_NTPase"/>
</dbReference>
<gene>
    <name evidence="8" type="ORF">X841_09145</name>
</gene>
<dbReference type="Gene3D" id="4.10.860.10">
    <property type="entry name" value="UVR domain"/>
    <property type="match status" value="1"/>
</dbReference>
<dbReference type="SUPFAM" id="SSF52540">
    <property type="entry name" value="P-loop containing nucleoside triphosphate hydrolases"/>
    <property type="match status" value="2"/>
</dbReference>
<evidence type="ECO:0000256" key="3">
    <source>
        <dbReference type="ARBA" id="ARBA00023186"/>
    </source>
</evidence>
<dbReference type="HOGENOM" id="CLU_005070_4_3_9"/>
<evidence type="ECO:0000256" key="4">
    <source>
        <dbReference type="SAM" id="Coils"/>
    </source>
</evidence>
<evidence type="ECO:0000313" key="8">
    <source>
        <dbReference type="EMBL" id="ETW88330.1"/>
    </source>
</evidence>
<evidence type="ECO:0000259" key="7">
    <source>
        <dbReference type="SMART" id="SM01086"/>
    </source>
</evidence>
<dbReference type="SMART" id="SM00382">
    <property type="entry name" value="AAA"/>
    <property type="match status" value="2"/>
</dbReference>
<keyword evidence="2 8" id="KW-0067">ATP-binding</keyword>
<accession>A0A0E2PZS1</accession>
<evidence type="ECO:0000259" key="6">
    <source>
        <dbReference type="SMART" id="SM00382"/>
    </source>
</evidence>
<dbReference type="Pfam" id="PF17871">
    <property type="entry name" value="AAA_lid_9"/>
    <property type="match status" value="1"/>
</dbReference>
<feature type="region of interest" description="Disordered" evidence="5">
    <location>
        <begin position="50"/>
        <end position="69"/>
    </location>
</feature>
<sequence length="704" mass="77814">MNNNFNNMDDLFNQLMGNMGGFRSESRRYMINGREVSPEEFAIYRQTGKLPGNQGEAVNPTQQQGNGPKQDGILAKIGRNLTQEAREGKLDPVIGRNKEIQETSEILARRTKNNPVLVGDAGVGKTAVVEGLAQAIVNGDVPAAIKDKEIISIDISALEAGTQYRGSFEENIQNLINEVKEAGNIILFFDEIHQILGAGSTGDGQGSKGLADILKPALSRGEITVIGATTQDEYRNTILKNPALARRFNEVKVNAPSPEDTFKILQGIRDLYEKHHNVILPDDVLKAAVDFSVQYIPQRSLPDKAIDLLDMTAAHLAAQHPVTDVNAVEREIEEEKAKQEAAVAKEDYEAALNSKIRIEKLEKEIANHAKDRKVTATVNDVAESVERMTGIPVSQMGATDIERLKDMGNRLQAKVIGQDKAVEAVARSIRRNRAGFDEGNRPIGSFLFVGPTGVGKTELAKQLALDLFGTKDAIIRLDMSEYSDRTAVSKLIGTTAGYVGYDDNSNTLTERVRRNPYSIILLDEIEKADPQVITLLLQVLDDGRLTDGQGNTVNFKNTVIIATSNAGFGYESNLTEDADKPELMDRLKPYFRPEFLNRFDAIIEFSHLDKEDLSKIVDLMLNEVNKTLSKKGIDLAVSEAAKAYMTEEGYDEVMGARPLRRVVEQQIRDKVTDFHLDNLDAKHLEADMEDGVLVIKEKKEKDAK</sequence>
<dbReference type="CDD" id="cd00009">
    <property type="entry name" value="AAA"/>
    <property type="match status" value="1"/>
</dbReference>
<evidence type="ECO:0000256" key="2">
    <source>
        <dbReference type="ARBA" id="ARBA00022840"/>
    </source>
</evidence>
<keyword evidence="3" id="KW-0143">Chaperone</keyword>
<dbReference type="EMBL" id="AZJT01000065">
    <property type="protein sequence ID" value="ETW88330.1"/>
    <property type="molecule type" value="Genomic_DNA"/>
</dbReference>
<dbReference type="Pfam" id="PF00004">
    <property type="entry name" value="AAA"/>
    <property type="match status" value="1"/>
</dbReference>
<evidence type="ECO:0000256" key="5">
    <source>
        <dbReference type="SAM" id="MobiDB-lite"/>
    </source>
</evidence>
<protein>
    <submittedName>
        <fullName evidence="8">ATP-dependent Clp protease ATP-binding protein</fullName>
    </submittedName>
</protein>
<dbReference type="GO" id="GO:0008233">
    <property type="term" value="F:peptidase activity"/>
    <property type="evidence" value="ECO:0007669"/>
    <property type="project" value="UniProtKB-KW"/>
</dbReference>
<organism evidence="8 9">
    <name type="scientific">Streptococcus thermophilus M17PTZA496</name>
    <dbReference type="NCBI Taxonomy" id="1433289"/>
    <lineage>
        <taxon>Bacteria</taxon>
        <taxon>Bacillati</taxon>
        <taxon>Bacillota</taxon>
        <taxon>Bacilli</taxon>
        <taxon>Lactobacillales</taxon>
        <taxon>Streptococcaceae</taxon>
        <taxon>Streptococcus</taxon>
    </lineage>
</organism>
<dbReference type="PANTHER" id="PTHR11638:SF188">
    <property type="entry name" value="ATP-DEPENDENT CLP PROTEASE ATP-BINDING SUBUNIT CLPL"/>
    <property type="match status" value="1"/>
</dbReference>
<name>A0A0E2PZS1_STRTR</name>
<dbReference type="Proteomes" id="UP000024559">
    <property type="component" value="Chromosome"/>
</dbReference>
<keyword evidence="1" id="KW-0547">Nucleotide-binding</keyword>
<dbReference type="InterPro" id="IPR003593">
    <property type="entry name" value="AAA+_ATPase"/>
</dbReference>
<feature type="coiled-coil region" evidence="4">
    <location>
        <begin position="325"/>
        <end position="371"/>
    </location>
</feature>
<dbReference type="Gene3D" id="3.40.50.300">
    <property type="entry name" value="P-loop containing nucleotide triphosphate hydrolases"/>
    <property type="match status" value="2"/>
</dbReference>
<reference evidence="9" key="1">
    <citation type="submission" date="2013-12" db="EMBL/GenBank/DDBJ databases">
        <title>Genome sequences of Streptococcus thermophilus strains MTH17CL396 and M17PTZA496 isolated from Fontina cheese in Valle d'Aosta region (Italy).</title>
        <authorList>
            <person name="Treu L."/>
            <person name="Giacomini A."/>
            <person name="Corich V."/>
            <person name="Vendramin V."/>
            <person name="Bovo B."/>
        </authorList>
    </citation>
    <scope>NUCLEOTIDE SEQUENCE [LARGE SCALE GENOMIC DNA]</scope>
    <source>
        <strain evidence="9">M17PTZA496</strain>
    </source>
</reference>
<dbReference type="GO" id="GO:0005737">
    <property type="term" value="C:cytoplasm"/>
    <property type="evidence" value="ECO:0007669"/>
    <property type="project" value="TreeGrafter"/>
</dbReference>
<dbReference type="FunFam" id="3.40.50.300:FF:000025">
    <property type="entry name" value="ATP-dependent Clp protease subunit"/>
    <property type="match status" value="1"/>
</dbReference>
<dbReference type="Gene3D" id="1.10.8.60">
    <property type="match status" value="2"/>
</dbReference>
<evidence type="ECO:0000256" key="1">
    <source>
        <dbReference type="ARBA" id="ARBA00022741"/>
    </source>
</evidence>
<keyword evidence="8" id="KW-0645">Protease</keyword>
<feature type="domain" description="Clp ATPase C-terminal" evidence="7">
    <location>
        <begin position="608"/>
        <end position="695"/>
    </location>
</feature>
<dbReference type="InterPro" id="IPR050130">
    <property type="entry name" value="ClpA_ClpB"/>
</dbReference>
<dbReference type="PROSITE" id="PS00871">
    <property type="entry name" value="CLPAB_2"/>
    <property type="match status" value="1"/>
</dbReference>
<dbReference type="InterPro" id="IPR041546">
    <property type="entry name" value="ClpA/ClpB_AAA_lid"/>
</dbReference>
<evidence type="ECO:0000313" key="9">
    <source>
        <dbReference type="Proteomes" id="UP000024559"/>
    </source>
</evidence>
<dbReference type="Pfam" id="PF10431">
    <property type="entry name" value="ClpB_D2-small"/>
    <property type="match status" value="1"/>
</dbReference>
<keyword evidence="4" id="KW-0175">Coiled coil</keyword>
<dbReference type="CDD" id="cd19499">
    <property type="entry name" value="RecA-like_ClpB_Hsp104-like"/>
    <property type="match status" value="1"/>
</dbReference>
<dbReference type="PATRIC" id="fig|1433289.7.peg.1892"/>
<dbReference type="InterPro" id="IPR003959">
    <property type="entry name" value="ATPase_AAA_core"/>
</dbReference>
<dbReference type="GO" id="GO:0005524">
    <property type="term" value="F:ATP binding"/>
    <property type="evidence" value="ECO:0007669"/>
    <property type="project" value="UniProtKB-KW"/>
</dbReference>
<feature type="domain" description="AAA+ ATPase" evidence="6">
    <location>
        <begin position="111"/>
        <end position="259"/>
    </location>
</feature>
<dbReference type="SMART" id="SM01086">
    <property type="entry name" value="ClpB_D2-small"/>
    <property type="match status" value="1"/>
</dbReference>
<dbReference type="PRINTS" id="PR00300">
    <property type="entry name" value="CLPPROTEASEA"/>
</dbReference>
<feature type="domain" description="AAA+ ATPase" evidence="6">
    <location>
        <begin position="442"/>
        <end position="609"/>
    </location>
</feature>
<dbReference type="GO" id="GO:0034605">
    <property type="term" value="P:cellular response to heat"/>
    <property type="evidence" value="ECO:0007669"/>
    <property type="project" value="TreeGrafter"/>
</dbReference>
<dbReference type="Pfam" id="PF07724">
    <property type="entry name" value="AAA_2"/>
    <property type="match status" value="1"/>
</dbReference>
<keyword evidence="8" id="KW-0378">Hydrolase</keyword>
<dbReference type="PANTHER" id="PTHR11638">
    <property type="entry name" value="ATP-DEPENDENT CLP PROTEASE"/>
    <property type="match status" value="1"/>
</dbReference>
<proteinExistence type="predicted"/>